<dbReference type="OrthoDB" id="6268107at2759"/>
<accession>A0A0R3SL70</accession>
<evidence type="ECO:0000313" key="4">
    <source>
        <dbReference type="Proteomes" id="UP000274504"/>
    </source>
</evidence>
<evidence type="ECO:0000256" key="2">
    <source>
        <dbReference type="SAM" id="Phobius"/>
    </source>
</evidence>
<evidence type="ECO:0000313" key="3">
    <source>
        <dbReference type="EMBL" id="VDL58001.1"/>
    </source>
</evidence>
<dbReference type="WBParaSite" id="HDID_0000568501-mRNA-1">
    <property type="protein sequence ID" value="HDID_0000568501-mRNA-1"/>
    <property type="gene ID" value="HDID_0000568501"/>
</dbReference>
<dbReference type="Proteomes" id="UP000274504">
    <property type="component" value="Unassembled WGS sequence"/>
</dbReference>
<gene>
    <name evidence="3" type="ORF">HDID_LOCUS5683</name>
</gene>
<dbReference type="EMBL" id="UYSG01003201">
    <property type="protein sequence ID" value="VDL58001.1"/>
    <property type="molecule type" value="Genomic_DNA"/>
</dbReference>
<dbReference type="STRING" id="6216.A0A0R3SL70"/>
<feature type="compositionally biased region" description="Basic and acidic residues" evidence="1">
    <location>
        <begin position="307"/>
        <end position="318"/>
    </location>
</feature>
<keyword evidence="2" id="KW-1133">Transmembrane helix</keyword>
<evidence type="ECO:0000313" key="5">
    <source>
        <dbReference type="WBParaSite" id="HDID_0000568501-mRNA-1"/>
    </source>
</evidence>
<reference evidence="5" key="1">
    <citation type="submission" date="2017-02" db="UniProtKB">
        <authorList>
            <consortium name="WormBaseParasite"/>
        </authorList>
    </citation>
    <scope>IDENTIFICATION</scope>
</reference>
<keyword evidence="2" id="KW-0812">Transmembrane</keyword>
<feature type="transmembrane region" description="Helical" evidence="2">
    <location>
        <begin position="342"/>
        <end position="366"/>
    </location>
</feature>
<evidence type="ECO:0000256" key="1">
    <source>
        <dbReference type="SAM" id="MobiDB-lite"/>
    </source>
</evidence>
<feature type="region of interest" description="Disordered" evidence="1">
    <location>
        <begin position="299"/>
        <end position="340"/>
    </location>
</feature>
<dbReference type="AlphaFoldDB" id="A0A0R3SL70"/>
<reference evidence="3 4" key="2">
    <citation type="submission" date="2018-11" db="EMBL/GenBank/DDBJ databases">
        <authorList>
            <consortium name="Pathogen Informatics"/>
        </authorList>
    </citation>
    <scope>NUCLEOTIDE SEQUENCE [LARGE SCALE GENOMIC DNA]</scope>
</reference>
<protein>
    <submittedName>
        <fullName evidence="3 5">Uncharacterized protein</fullName>
    </submittedName>
</protein>
<keyword evidence="2" id="KW-0472">Membrane</keyword>
<organism evidence="5">
    <name type="scientific">Hymenolepis diminuta</name>
    <name type="common">Rat tapeworm</name>
    <dbReference type="NCBI Taxonomy" id="6216"/>
    <lineage>
        <taxon>Eukaryota</taxon>
        <taxon>Metazoa</taxon>
        <taxon>Spiralia</taxon>
        <taxon>Lophotrochozoa</taxon>
        <taxon>Platyhelminthes</taxon>
        <taxon>Cestoda</taxon>
        <taxon>Eucestoda</taxon>
        <taxon>Cyclophyllidea</taxon>
        <taxon>Hymenolepididae</taxon>
        <taxon>Hymenolepis</taxon>
    </lineage>
</organism>
<sequence length="375" mass="41061">MVSPRLMHPRQQQQQPQLYLRSPTVNVNTSIPNQQTAFKSGSLKRPSRFAQVTQSPAFTPSAVVFRNYRVTGGGGDSNYQTAMSPVMPKKDTFQRLDCQYTGGGIPCMSSNNSSLLSKTSDLIDTSDPKDNVGLIRMDTSKGKSGRERDNSISEFSDHLAQDDSPSSYQHLVNDNTRTGTVSSQYVVHMPESSSPLTFENRHSKREIYPLTSANGTGQFMTPSHHGRLAPTIFKPAFRSFSIDSNLDNISSTDYPPVTFSQNSQITSRGRSLHQRMVPPPLAAPVKRLNFVTNSKTLSPEIRGSFSDPKKCKPSDESFPKTFDLGGSSRPQQQVQKQTEQNWGPTILAGAAGLLIGAVGVALGFTANSASKRARR</sequence>
<name>A0A0R3SL70_HYMDI</name>
<feature type="region of interest" description="Disordered" evidence="1">
    <location>
        <begin position="125"/>
        <end position="150"/>
    </location>
</feature>
<feature type="compositionally biased region" description="Polar residues" evidence="1">
    <location>
        <begin position="328"/>
        <end position="340"/>
    </location>
</feature>
<feature type="compositionally biased region" description="Basic and acidic residues" evidence="1">
    <location>
        <begin position="138"/>
        <end position="150"/>
    </location>
</feature>
<proteinExistence type="predicted"/>